<dbReference type="PANTHER" id="PTHR10884:SF14">
    <property type="entry name" value="NADH DEHYDROGENASE [UBIQUINONE] IRON-SULFUR PROTEIN 3, MITOCHONDRIAL"/>
    <property type="match status" value="1"/>
</dbReference>
<dbReference type="PANTHER" id="PTHR10884">
    <property type="entry name" value="NADH DEHYDROGENASE UBIQUINONE IRON-SULFUR PROTEIN 3"/>
    <property type="match status" value="1"/>
</dbReference>
<dbReference type="InterPro" id="IPR001268">
    <property type="entry name" value="NADH_UbQ_OxRdtase_30kDa_su"/>
</dbReference>
<reference evidence="8" key="1">
    <citation type="submission" date="2012-06" db="EMBL/GenBank/DDBJ databases">
        <title>The complete genome of Flexibacter litoralis DSM 6794.</title>
        <authorList>
            <person name="Lucas S."/>
            <person name="Copeland A."/>
            <person name="Lapidus A."/>
            <person name="Glavina del Rio T."/>
            <person name="Dalin E."/>
            <person name="Tice H."/>
            <person name="Bruce D."/>
            <person name="Goodwin L."/>
            <person name="Pitluck S."/>
            <person name="Peters L."/>
            <person name="Ovchinnikova G."/>
            <person name="Lu M."/>
            <person name="Kyrpides N."/>
            <person name="Mavromatis K."/>
            <person name="Ivanova N."/>
            <person name="Brettin T."/>
            <person name="Detter J.C."/>
            <person name="Han C."/>
            <person name="Larimer F."/>
            <person name="Land M."/>
            <person name="Hauser L."/>
            <person name="Markowitz V."/>
            <person name="Cheng J.-F."/>
            <person name="Hugenholtz P."/>
            <person name="Woyke T."/>
            <person name="Wu D."/>
            <person name="Spring S."/>
            <person name="Lang E."/>
            <person name="Kopitz M."/>
            <person name="Brambilla E."/>
            <person name="Klenk H.-P."/>
            <person name="Eisen J.A."/>
        </authorList>
    </citation>
    <scope>NUCLEOTIDE SEQUENCE [LARGE SCALE GENOMIC DNA]</scope>
    <source>
        <strain evidence="8">ATCC 23117 / DSM 6794 / NBRC 15988 / NCIMB 1366 / Sio-4</strain>
    </source>
</reference>
<dbReference type="GO" id="GO:0048038">
    <property type="term" value="F:quinone binding"/>
    <property type="evidence" value="ECO:0007669"/>
    <property type="project" value="UniProtKB-KW"/>
</dbReference>
<dbReference type="PROSITE" id="PS00542">
    <property type="entry name" value="COMPLEX1_30K"/>
    <property type="match status" value="1"/>
</dbReference>
<keyword evidence="3" id="KW-0472">Membrane</keyword>
<dbReference type="NCBIfam" id="TIGR01961">
    <property type="entry name" value="NuoC_fam"/>
    <property type="match status" value="1"/>
</dbReference>
<keyword evidence="3 5" id="KW-0874">Quinone</keyword>
<dbReference type="GO" id="GO:0050136">
    <property type="term" value="F:NADH dehydrogenase (quinone) (non-electrogenic) activity"/>
    <property type="evidence" value="ECO:0007669"/>
    <property type="project" value="UniProtKB-UniRule"/>
</dbReference>
<evidence type="ECO:0000256" key="2">
    <source>
        <dbReference type="ARBA" id="ARBA00022448"/>
    </source>
</evidence>
<keyword evidence="3 4" id="KW-0520">NAD</keyword>
<name>I4AQ10_BERLS</name>
<dbReference type="HAMAP" id="MF_01357">
    <property type="entry name" value="NDH1_NuoC"/>
    <property type="match status" value="1"/>
</dbReference>
<dbReference type="InterPro" id="IPR020396">
    <property type="entry name" value="NADH_UbQ_OxRdtase_CS"/>
</dbReference>
<comment type="similarity">
    <text evidence="1 3 4">Belongs to the complex I 30 kDa subunit family.</text>
</comment>
<dbReference type="AlphaFoldDB" id="I4AQ10"/>
<evidence type="ECO:0000313" key="8">
    <source>
        <dbReference type="Proteomes" id="UP000006054"/>
    </source>
</evidence>
<organism evidence="7 8">
    <name type="scientific">Bernardetia litoralis (strain ATCC 23117 / DSM 6794 / NBRC 15988 / NCIMB 1366 / Fx l1 / Sio-4)</name>
    <name type="common">Flexibacter litoralis</name>
    <dbReference type="NCBI Taxonomy" id="880071"/>
    <lineage>
        <taxon>Bacteria</taxon>
        <taxon>Pseudomonadati</taxon>
        <taxon>Bacteroidota</taxon>
        <taxon>Cytophagia</taxon>
        <taxon>Cytophagales</taxon>
        <taxon>Bernardetiaceae</taxon>
        <taxon>Bernardetia</taxon>
    </lineage>
</organism>
<proteinExistence type="inferred from homology"/>
<dbReference type="OrthoDB" id="9803286at2"/>
<gene>
    <name evidence="3" type="primary">nuoC</name>
    <name evidence="7" type="ordered locus">Fleli_3733</name>
</gene>
<comment type="function">
    <text evidence="3">NDH-1 shuttles electrons from NADH, via FMN and iron-sulfur (Fe-S) centers, to quinones in the respiratory chain. The immediate electron acceptor for the enzyme in this species is believed to be a menaquinone. Couples the redox reaction to proton translocation (for every two electrons transferred, four hydrogen ions are translocated across the cytoplasmic membrane), and thus conserves the redox energy in a proton gradient.</text>
</comment>
<dbReference type="InterPro" id="IPR010218">
    <property type="entry name" value="NADH_DH_suC"/>
</dbReference>
<keyword evidence="8" id="KW-1185">Reference proteome</keyword>
<evidence type="ECO:0000256" key="5">
    <source>
        <dbReference type="RuleBase" id="RU003582"/>
    </source>
</evidence>
<dbReference type="eggNOG" id="COG0852">
    <property type="taxonomic scope" value="Bacteria"/>
</dbReference>
<dbReference type="HOGENOM" id="CLU_042628_6_3_10"/>
<dbReference type="EC" id="7.1.1.-" evidence="3"/>
<keyword evidence="3" id="KW-1003">Cell membrane</keyword>
<protein>
    <recommendedName>
        <fullName evidence="3">NADH-quinone oxidoreductase subunit C</fullName>
        <ecNumber evidence="3">7.1.1.-</ecNumber>
    </recommendedName>
    <alternativeName>
        <fullName evidence="3">NADH dehydrogenase I subunit C</fullName>
    </alternativeName>
    <alternativeName>
        <fullName evidence="3">NDH-1 subunit C</fullName>
    </alternativeName>
</protein>
<keyword evidence="7" id="KW-0560">Oxidoreductase</keyword>
<keyword evidence="2 3" id="KW-0813">Transport</keyword>
<comment type="catalytic activity">
    <reaction evidence="3 5">
        <text>a quinone + NADH + 5 H(+)(in) = a quinol + NAD(+) + 4 H(+)(out)</text>
        <dbReference type="Rhea" id="RHEA:57888"/>
        <dbReference type="ChEBI" id="CHEBI:15378"/>
        <dbReference type="ChEBI" id="CHEBI:24646"/>
        <dbReference type="ChEBI" id="CHEBI:57540"/>
        <dbReference type="ChEBI" id="CHEBI:57945"/>
        <dbReference type="ChEBI" id="CHEBI:132124"/>
    </reaction>
</comment>
<accession>I4AQ10</accession>
<sequence>MTFEEIANILKEKFQNSISIQNVETLQPRILIEKKEAFLEIAHFLYSDERLYFDNLVCITALDNQDSFEVIYQFYSYPFEHSITLAVLLVNEEDKNPVVDSLTSIWKAADWHEREAFDMIGIEFNNHPDLRRLLMPADWEGFPLRKDYKTQENYHGIKVDY</sequence>
<dbReference type="EMBL" id="CP003345">
    <property type="protein sequence ID" value="AFM06045.1"/>
    <property type="molecule type" value="Genomic_DNA"/>
</dbReference>
<feature type="domain" description="NADH:ubiquinone oxidoreductase 30kDa subunit" evidence="6">
    <location>
        <begin position="34"/>
        <end position="153"/>
    </location>
</feature>
<dbReference type="SUPFAM" id="SSF143243">
    <property type="entry name" value="Nqo5-like"/>
    <property type="match status" value="1"/>
</dbReference>
<dbReference type="GO" id="GO:0005886">
    <property type="term" value="C:plasma membrane"/>
    <property type="evidence" value="ECO:0007669"/>
    <property type="project" value="UniProtKB-SubCell"/>
</dbReference>
<keyword evidence="3" id="KW-0997">Cell inner membrane</keyword>
<dbReference type="InterPro" id="IPR037232">
    <property type="entry name" value="NADH_quin_OxRdtase_su_C/D-like"/>
</dbReference>
<dbReference type="RefSeq" id="WP_014799469.1">
    <property type="nucleotide sequence ID" value="NC_018018.1"/>
</dbReference>
<evidence type="ECO:0000256" key="1">
    <source>
        <dbReference type="ARBA" id="ARBA00007569"/>
    </source>
</evidence>
<comment type="subunit">
    <text evidence="3">NDH-1 is composed of 14 different subunits. Subunits NuoB, C, D, E, F, and G constitute the peripheral sector of the complex.</text>
</comment>
<dbReference type="GO" id="GO:0008137">
    <property type="term" value="F:NADH dehydrogenase (ubiquinone) activity"/>
    <property type="evidence" value="ECO:0007669"/>
    <property type="project" value="InterPro"/>
</dbReference>
<dbReference type="Proteomes" id="UP000006054">
    <property type="component" value="Chromosome"/>
</dbReference>
<dbReference type="Pfam" id="PF00329">
    <property type="entry name" value="Complex1_30kDa"/>
    <property type="match status" value="1"/>
</dbReference>
<dbReference type="STRING" id="880071.Fleli_3733"/>
<comment type="subcellular location">
    <subcellularLocation>
        <location evidence="3">Cell inner membrane</location>
        <topology evidence="3">Peripheral membrane protein</topology>
        <orientation evidence="3">Cytoplasmic side</orientation>
    </subcellularLocation>
</comment>
<keyword evidence="3 4" id="KW-1278">Translocase</keyword>
<dbReference type="KEGG" id="fli:Fleli_3733"/>
<evidence type="ECO:0000256" key="3">
    <source>
        <dbReference type="HAMAP-Rule" id="MF_01357"/>
    </source>
</evidence>
<evidence type="ECO:0000256" key="4">
    <source>
        <dbReference type="RuleBase" id="RU003456"/>
    </source>
</evidence>
<dbReference type="Gene3D" id="3.30.460.80">
    <property type="entry name" value="NADH:ubiquinone oxidoreductase, 30kDa subunit"/>
    <property type="match status" value="1"/>
</dbReference>
<evidence type="ECO:0000259" key="6">
    <source>
        <dbReference type="Pfam" id="PF00329"/>
    </source>
</evidence>
<evidence type="ECO:0000313" key="7">
    <source>
        <dbReference type="EMBL" id="AFM06045.1"/>
    </source>
</evidence>
<dbReference type="PATRIC" id="fig|880071.3.peg.3738"/>